<reference evidence="1 2" key="1">
    <citation type="journal article" date="2013" name="Genome Announc.">
        <title>Draft Genome Sequence of Amycolatopsis decaplanina Strain DSM 44594T.</title>
        <authorList>
            <person name="Kaur N."/>
            <person name="Kumar S."/>
            <person name="Bala M."/>
            <person name="Raghava G.P."/>
            <person name="Mayilraj S."/>
        </authorList>
    </citation>
    <scope>NUCLEOTIDE SEQUENCE [LARGE SCALE GENOMIC DNA]</scope>
    <source>
        <strain evidence="1 2">DSM 44594</strain>
    </source>
</reference>
<dbReference type="Proteomes" id="UP000054226">
    <property type="component" value="Unassembled WGS sequence"/>
</dbReference>
<dbReference type="EMBL" id="AOHO01000028">
    <property type="protein sequence ID" value="EME63539.1"/>
    <property type="molecule type" value="Genomic_DNA"/>
</dbReference>
<evidence type="ECO:0000313" key="1">
    <source>
        <dbReference type="EMBL" id="EME63539.1"/>
    </source>
</evidence>
<evidence type="ECO:0000313" key="2">
    <source>
        <dbReference type="Proteomes" id="UP000054226"/>
    </source>
</evidence>
<gene>
    <name evidence="1" type="ORF">H074_06567</name>
</gene>
<dbReference type="PATRIC" id="fig|1284240.4.peg.1328"/>
<organism evidence="1 2">
    <name type="scientific">Amycolatopsis decaplanina DSM 44594</name>
    <dbReference type="NCBI Taxonomy" id="1284240"/>
    <lineage>
        <taxon>Bacteria</taxon>
        <taxon>Bacillati</taxon>
        <taxon>Actinomycetota</taxon>
        <taxon>Actinomycetes</taxon>
        <taxon>Pseudonocardiales</taxon>
        <taxon>Pseudonocardiaceae</taxon>
        <taxon>Amycolatopsis</taxon>
    </lineage>
</organism>
<accession>M2ZT66</accession>
<name>M2ZT66_9PSEU</name>
<keyword evidence="2" id="KW-1185">Reference proteome</keyword>
<proteinExistence type="predicted"/>
<dbReference type="RefSeq" id="WP_007029242.1">
    <property type="nucleotide sequence ID" value="NZ_AOHO01000028.1"/>
</dbReference>
<protein>
    <submittedName>
        <fullName evidence="1">Uncharacterized protein</fullName>
    </submittedName>
</protein>
<comment type="caution">
    <text evidence="1">The sequence shown here is derived from an EMBL/GenBank/DDBJ whole genome shotgun (WGS) entry which is preliminary data.</text>
</comment>
<sequence length="44" mass="5003">MFGARLSWSRALGGVPVLASERTREWLPAPDPASEFWDEFDHLT</sequence>
<dbReference type="AlphaFoldDB" id="M2ZT66"/>